<evidence type="ECO:0000313" key="1">
    <source>
        <dbReference type="EMBL" id="KAH6944521.1"/>
    </source>
</evidence>
<proteinExistence type="predicted"/>
<organism evidence="1 2">
    <name type="scientific">Hyalomma asiaticum</name>
    <name type="common">Tick</name>
    <dbReference type="NCBI Taxonomy" id="266040"/>
    <lineage>
        <taxon>Eukaryota</taxon>
        <taxon>Metazoa</taxon>
        <taxon>Ecdysozoa</taxon>
        <taxon>Arthropoda</taxon>
        <taxon>Chelicerata</taxon>
        <taxon>Arachnida</taxon>
        <taxon>Acari</taxon>
        <taxon>Parasitiformes</taxon>
        <taxon>Ixodida</taxon>
        <taxon>Ixodoidea</taxon>
        <taxon>Ixodidae</taxon>
        <taxon>Hyalomminae</taxon>
        <taxon>Hyalomma</taxon>
    </lineage>
</organism>
<dbReference type="Proteomes" id="UP000821845">
    <property type="component" value="Chromosome 1"/>
</dbReference>
<evidence type="ECO:0000313" key="2">
    <source>
        <dbReference type="Proteomes" id="UP000821845"/>
    </source>
</evidence>
<protein>
    <submittedName>
        <fullName evidence="1">Uncharacterized protein</fullName>
    </submittedName>
</protein>
<name>A0ACB7TBK4_HYAAI</name>
<dbReference type="EMBL" id="CM023481">
    <property type="protein sequence ID" value="KAH6944521.1"/>
    <property type="molecule type" value="Genomic_DNA"/>
</dbReference>
<reference evidence="1" key="1">
    <citation type="submission" date="2020-05" db="EMBL/GenBank/DDBJ databases">
        <title>Large-scale comparative analyses of tick genomes elucidate their genetic diversity and vector capacities.</title>
        <authorList>
            <person name="Jia N."/>
            <person name="Wang J."/>
            <person name="Shi W."/>
            <person name="Du L."/>
            <person name="Sun Y."/>
            <person name="Zhan W."/>
            <person name="Jiang J."/>
            <person name="Wang Q."/>
            <person name="Zhang B."/>
            <person name="Ji P."/>
            <person name="Sakyi L.B."/>
            <person name="Cui X."/>
            <person name="Yuan T."/>
            <person name="Jiang B."/>
            <person name="Yang W."/>
            <person name="Lam T.T.-Y."/>
            <person name="Chang Q."/>
            <person name="Ding S."/>
            <person name="Wang X."/>
            <person name="Zhu J."/>
            <person name="Ruan X."/>
            <person name="Zhao L."/>
            <person name="Wei J."/>
            <person name="Que T."/>
            <person name="Du C."/>
            <person name="Cheng J."/>
            <person name="Dai P."/>
            <person name="Han X."/>
            <person name="Huang E."/>
            <person name="Gao Y."/>
            <person name="Liu J."/>
            <person name="Shao H."/>
            <person name="Ye R."/>
            <person name="Li L."/>
            <person name="Wei W."/>
            <person name="Wang X."/>
            <person name="Wang C."/>
            <person name="Yang T."/>
            <person name="Huo Q."/>
            <person name="Li W."/>
            <person name="Guo W."/>
            <person name="Chen H."/>
            <person name="Zhou L."/>
            <person name="Ni X."/>
            <person name="Tian J."/>
            <person name="Zhou Y."/>
            <person name="Sheng Y."/>
            <person name="Liu T."/>
            <person name="Pan Y."/>
            <person name="Xia L."/>
            <person name="Li J."/>
            <person name="Zhao F."/>
            <person name="Cao W."/>
        </authorList>
    </citation>
    <scope>NUCLEOTIDE SEQUENCE</scope>
    <source>
        <strain evidence="1">Hyas-2018</strain>
    </source>
</reference>
<accession>A0ACB7TBK4</accession>
<gene>
    <name evidence="1" type="ORF">HPB50_003671</name>
</gene>
<keyword evidence="2" id="KW-1185">Reference proteome</keyword>
<comment type="caution">
    <text evidence="1">The sequence shown here is derived from an EMBL/GenBank/DDBJ whole genome shotgun (WGS) entry which is preliminary data.</text>
</comment>
<sequence length="136" mass="14156">MSRRMLKHRYPTGKATETAQPVAPLPQPAADVMPQWDGSASFQSSQYPSAVLDPQHQQQQQLQSNSQESAAVAGGDGMMSASMQPWNSGSWSTPQPNMTLTGPQSWTGGGGAQPPDPTGVGGSANLHEAAVAPVTT</sequence>